<dbReference type="STRING" id="1348624.GCA_001591545_02209"/>
<accession>A0A2X4WD70</accession>
<dbReference type="PANTHER" id="PTHR18964:SF165">
    <property type="entry name" value="BETA-GLUCOSIDE KINASE"/>
    <property type="match status" value="1"/>
</dbReference>
<dbReference type="GO" id="GO:0047700">
    <property type="term" value="F:beta-glucoside kinase activity"/>
    <property type="evidence" value="ECO:0007669"/>
    <property type="project" value="UniProtKB-EC"/>
</dbReference>
<proteinExistence type="inferred from homology"/>
<reference evidence="2 3" key="1">
    <citation type="submission" date="2018-06" db="EMBL/GenBank/DDBJ databases">
        <authorList>
            <consortium name="Pathogen Informatics"/>
            <person name="Doyle S."/>
        </authorList>
    </citation>
    <scope>NUCLEOTIDE SEQUENCE [LARGE SCALE GENOMIC DNA]</scope>
    <source>
        <strain evidence="2 3">NCTC4824</strain>
    </source>
</reference>
<dbReference type="KEGG" id="blen:NCTC4824_03573"/>
<dbReference type="InterPro" id="IPR000600">
    <property type="entry name" value="ROK"/>
</dbReference>
<name>A0A2X4WD70_LEDLE</name>
<dbReference type="Pfam" id="PF00480">
    <property type="entry name" value="ROK"/>
    <property type="match status" value="1"/>
</dbReference>
<comment type="similarity">
    <text evidence="1">Belongs to the ROK (NagC/XylR) family.</text>
</comment>
<sequence length="296" mass="32658">MKLYSVMDIGGTYVKSAVMNERGEVVSEERIPTPEQGEGEIFKLIRSIVHRDINVYPAISGLALSVPAAVNVDNGYVSYAGSVTDLIGSQIKEELADLKIPIEVENDANCAALAEKWKGNAKDAESFLCVTVGTGIGGAIYLNNGILHGQEGMAGEFGLMLLNHSGEMDDLFAKWSFSRVASTWNMIDHLNKEFNISRTGEEWFQLYDNGDKEVAIIVERFYYRMSLGIINLMHIFAPEKIMVGGGLSERGDLIDFIRQQVAKVPTPIARKIKIEACRQGNQAGLIGALYHFLQKH</sequence>
<dbReference type="RefSeq" id="WP_066141463.1">
    <property type="nucleotide sequence ID" value="NZ_CBCSGM010000003.1"/>
</dbReference>
<keyword evidence="3" id="KW-1185">Reference proteome</keyword>
<dbReference type="Proteomes" id="UP000249134">
    <property type="component" value="Chromosome 1"/>
</dbReference>
<dbReference type="EC" id="2.7.1.85" evidence="2"/>
<keyword evidence="2" id="KW-0808">Transferase</keyword>
<protein>
    <submittedName>
        <fullName evidence="2">ROK family protein</fullName>
        <ecNumber evidence="2">2.7.1.85</ecNumber>
    </submittedName>
</protein>
<dbReference type="AlphaFoldDB" id="A0A2X4WD70"/>
<organism evidence="2 3">
    <name type="scientific">Lederbergia lenta</name>
    <name type="common">Bacillus lentus</name>
    <dbReference type="NCBI Taxonomy" id="1467"/>
    <lineage>
        <taxon>Bacteria</taxon>
        <taxon>Bacillati</taxon>
        <taxon>Bacillota</taxon>
        <taxon>Bacilli</taxon>
        <taxon>Bacillales</taxon>
        <taxon>Bacillaceae</taxon>
        <taxon>Lederbergia</taxon>
    </lineage>
</organism>
<evidence type="ECO:0000313" key="3">
    <source>
        <dbReference type="Proteomes" id="UP000249134"/>
    </source>
</evidence>
<evidence type="ECO:0000313" key="2">
    <source>
        <dbReference type="EMBL" id="SQI62066.1"/>
    </source>
</evidence>
<dbReference type="PANTHER" id="PTHR18964">
    <property type="entry name" value="ROK (REPRESSOR, ORF, KINASE) FAMILY"/>
    <property type="match status" value="1"/>
</dbReference>
<dbReference type="Gene3D" id="3.30.420.40">
    <property type="match status" value="2"/>
</dbReference>
<gene>
    <name evidence="2" type="primary">bglK_4</name>
    <name evidence="2" type="ORF">NCTC4824_03573</name>
</gene>
<dbReference type="EMBL" id="LS483476">
    <property type="protein sequence ID" value="SQI62066.1"/>
    <property type="molecule type" value="Genomic_DNA"/>
</dbReference>
<dbReference type="InterPro" id="IPR043129">
    <property type="entry name" value="ATPase_NBD"/>
</dbReference>
<evidence type="ECO:0000256" key="1">
    <source>
        <dbReference type="ARBA" id="ARBA00006479"/>
    </source>
</evidence>
<dbReference type="SUPFAM" id="SSF53067">
    <property type="entry name" value="Actin-like ATPase domain"/>
    <property type="match status" value="1"/>
</dbReference>